<sequence>MITIDSESIAVLVPWHQPQVQAEFVAAWGNHPALMFQQDEHRAGGASTKNIGIRRALEAGVDVLIVLDDDLRPTPEVPDLDVVIADHLASLKPQRVYPFDHVTHPPSRGTPYFHGDVELPVACSLGWWSGIPDRDAARQLVEGAYSDMDFLSQGEAIFGNWFAGSGMNIAFRPKLWWPWCQFVEGVGRMDDIWMFFIWCKEAYRRGHCFSFCGPVLHHARQSDVFANLIHEAAFLEQNETAWARIVRSEFTEYSDLLNLITSPQ</sequence>
<accession>A0A840V144</accession>
<dbReference type="AlphaFoldDB" id="A0A840V144"/>
<gene>
    <name evidence="1" type="ORF">HNR46_001327</name>
</gene>
<dbReference type="GO" id="GO:0016740">
    <property type="term" value="F:transferase activity"/>
    <property type="evidence" value="ECO:0007669"/>
    <property type="project" value="UniProtKB-KW"/>
</dbReference>
<comment type="caution">
    <text evidence="1">The sequence shown here is derived from an EMBL/GenBank/DDBJ whole genome shotgun (WGS) entry which is preliminary data.</text>
</comment>
<organism evidence="1 2">
    <name type="scientific">Haloferula luteola</name>
    <dbReference type="NCBI Taxonomy" id="595692"/>
    <lineage>
        <taxon>Bacteria</taxon>
        <taxon>Pseudomonadati</taxon>
        <taxon>Verrucomicrobiota</taxon>
        <taxon>Verrucomicrobiia</taxon>
        <taxon>Verrucomicrobiales</taxon>
        <taxon>Verrucomicrobiaceae</taxon>
        <taxon>Haloferula</taxon>
    </lineage>
</organism>
<evidence type="ECO:0000313" key="1">
    <source>
        <dbReference type="EMBL" id="MBB5351093.1"/>
    </source>
</evidence>
<reference evidence="1 2" key="1">
    <citation type="submission" date="2020-08" db="EMBL/GenBank/DDBJ databases">
        <title>Genomic Encyclopedia of Type Strains, Phase IV (KMG-IV): sequencing the most valuable type-strain genomes for metagenomic binning, comparative biology and taxonomic classification.</title>
        <authorList>
            <person name="Goeker M."/>
        </authorList>
    </citation>
    <scope>NUCLEOTIDE SEQUENCE [LARGE SCALE GENOMIC DNA]</scope>
    <source>
        <strain evidence="1 2">YC6886</strain>
    </source>
</reference>
<proteinExistence type="predicted"/>
<keyword evidence="2" id="KW-1185">Reference proteome</keyword>
<dbReference type="RefSeq" id="WP_184016965.1">
    <property type="nucleotide sequence ID" value="NZ_JACHFD010000005.1"/>
</dbReference>
<protein>
    <submittedName>
        <fullName evidence="1">Glycosyltransferase involved in cell wall biosynthesis</fullName>
    </submittedName>
</protein>
<dbReference type="SUPFAM" id="SSF53448">
    <property type="entry name" value="Nucleotide-diphospho-sugar transferases"/>
    <property type="match status" value="1"/>
</dbReference>
<dbReference type="InterPro" id="IPR029044">
    <property type="entry name" value="Nucleotide-diphossugar_trans"/>
</dbReference>
<evidence type="ECO:0000313" key="2">
    <source>
        <dbReference type="Proteomes" id="UP000557717"/>
    </source>
</evidence>
<dbReference type="EMBL" id="JACHFD010000005">
    <property type="protein sequence ID" value="MBB5351093.1"/>
    <property type="molecule type" value="Genomic_DNA"/>
</dbReference>
<keyword evidence="1" id="KW-0808">Transferase</keyword>
<name>A0A840V144_9BACT</name>
<dbReference type="Proteomes" id="UP000557717">
    <property type="component" value="Unassembled WGS sequence"/>
</dbReference>